<dbReference type="Gene3D" id="3.10.450.590">
    <property type="match status" value="1"/>
</dbReference>
<accession>A0AAN1QQB2</accession>
<feature type="signal peptide" evidence="1">
    <location>
        <begin position="1"/>
        <end position="24"/>
    </location>
</feature>
<protein>
    <submittedName>
        <fullName evidence="3">DUF3887 domain-containing protein</fullName>
    </submittedName>
</protein>
<gene>
    <name evidence="3" type="ORF">DOP62_13355</name>
</gene>
<keyword evidence="1" id="KW-0732">Signal</keyword>
<dbReference type="Proteomes" id="UP000267249">
    <property type="component" value="Chromosome"/>
</dbReference>
<evidence type="ECO:0000259" key="2">
    <source>
        <dbReference type="Pfam" id="PF13026"/>
    </source>
</evidence>
<dbReference type="RefSeq" id="WP_208674516.1">
    <property type="nucleotide sequence ID" value="NZ_CP030139.2"/>
</dbReference>
<dbReference type="Pfam" id="PF13026">
    <property type="entry name" value="DUF3887"/>
    <property type="match status" value="1"/>
</dbReference>
<name>A0AAN1QQB2_SYNEL</name>
<proteinExistence type="predicted"/>
<feature type="chain" id="PRO_5042902184" evidence="1">
    <location>
        <begin position="25"/>
        <end position="251"/>
    </location>
</feature>
<dbReference type="AlphaFoldDB" id="A0AAN1QQB2"/>
<organism evidence="3 4">
    <name type="scientific">Synechococcus elongatus PCC 11801</name>
    <dbReference type="NCBI Taxonomy" id="2219813"/>
    <lineage>
        <taxon>Bacteria</taxon>
        <taxon>Bacillati</taxon>
        <taxon>Cyanobacteriota</taxon>
        <taxon>Cyanophyceae</taxon>
        <taxon>Synechococcales</taxon>
        <taxon>Synechococcaceae</taxon>
        <taxon>Synechococcus</taxon>
    </lineage>
</organism>
<evidence type="ECO:0000313" key="3">
    <source>
        <dbReference type="EMBL" id="AZB73562.1"/>
    </source>
</evidence>
<feature type="domain" description="DUF3887" evidence="2">
    <location>
        <begin position="154"/>
        <end position="240"/>
    </location>
</feature>
<reference evidence="3 4" key="1">
    <citation type="journal article" date="2018" name="Sci. Rep.">
        <title>Genome Features and Biochemical Characteristics of a Robust, Fast Growing and Naturally Transformable Cyanobacterium Synechococcus elongatus PCC 11801 Isolated from India.</title>
        <authorList>
            <person name="Jaiswal D."/>
            <person name="Sengupta A."/>
            <person name="Sohoni S."/>
            <person name="Sengupta S."/>
            <person name="Phadnavis A.G."/>
            <person name="Pakrasi H.B."/>
            <person name="Wangikar P.P."/>
        </authorList>
    </citation>
    <scope>NUCLEOTIDE SEQUENCE [LARGE SCALE GENOMIC DNA]</scope>
    <source>
        <strain evidence="3 4">PCC 11801</strain>
    </source>
</reference>
<dbReference type="EMBL" id="CP030139">
    <property type="protein sequence ID" value="AZB73562.1"/>
    <property type="molecule type" value="Genomic_DNA"/>
</dbReference>
<sequence length="251" mass="27515">MNRSLRLGSLGCAAAVLLSAPWHGGTAIASAQTPSAAETIRSFSQLAQRTFTFMEAFRNSNTASILPLLEPQLAKALTPQALRARIREDLTKVGALQGFSISSIDQGPGLDTVTVLLQTPTGQTVLRLLFNQTFQIVGYDLPDLTESPEQVAGDFVQALANKQALEARSLLSPFLKTEIFPQQIEQRWQALQQRTGTFRQIIRIENAGSENGITLLLVEIRFSQATDTLFISLDSDNRITNVDFPESPRTN</sequence>
<dbReference type="InterPro" id="IPR024981">
    <property type="entry name" value="DUF3887"/>
</dbReference>
<evidence type="ECO:0000313" key="4">
    <source>
        <dbReference type="Proteomes" id="UP000267249"/>
    </source>
</evidence>
<evidence type="ECO:0000256" key="1">
    <source>
        <dbReference type="SAM" id="SignalP"/>
    </source>
</evidence>